<dbReference type="Proteomes" id="UP000601435">
    <property type="component" value="Unassembled WGS sequence"/>
</dbReference>
<evidence type="ECO:0000313" key="1">
    <source>
        <dbReference type="EMBL" id="CAE7899779.1"/>
    </source>
</evidence>
<feature type="non-terminal residue" evidence="1">
    <location>
        <position position="1"/>
    </location>
</feature>
<dbReference type="EMBL" id="CAJNJA010070021">
    <property type="protein sequence ID" value="CAE7899779.1"/>
    <property type="molecule type" value="Genomic_DNA"/>
</dbReference>
<proteinExistence type="predicted"/>
<keyword evidence="2" id="KW-1185">Reference proteome</keyword>
<protein>
    <submittedName>
        <fullName evidence="1">Uncharacterized protein</fullName>
    </submittedName>
</protein>
<gene>
    <name evidence="1" type="ORF">SNEC2469_LOCUS30234</name>
</gene>
<comment type="caution">
    <text evidence="1">The sequence shown here is derived from an EMBL/GenBank/DDBJ whole genome shotgun (WGS) entry which is preliminary data.</text>
</comment>
<organism evidence="1 2">
    <name type="scientific">Symbiodinium necroappetens</name>
    <dbReference type="NCBI Taxonomy" id="1628268"/>
    <lineage>
        <taxon>Eukaryota</taxon>
        <taxon>Sar</taxon>
        <taxon>Alveolata</taxon>
        <taxon>Dinophyceae</taxon>
        <taxon>Suessiales</taxon>
        <taxon>Symbiodiniaceae</taxon>
        <taxon>Symbiodinium</taxon>
    </lineage>
</organism>
<sequence length="51" mass="5653">VDALASLWREIEVTGVVPTQMTYTVFVMLAKTEAIERPIGLMSTLLKLGMK</sequence>
<name>A0A813BEX6_9DINO</name>
<dbReference type="AlphaFoldDB" id="A0A813BEX6"/>
<reference evidence="1" key="1">
    <citation type="submission" date="2021-02" db="EMBL/GenBank/DDBJ databases">
        <authorList>
            <person name="Dougan E. K."/>
            <person name="Rhodes N."/>
            <person name="Thang M."/>
            <person name="Chan C."/>
        </authorList>
    </citation>
    <scope>NUCLEOTIDE SEQUENCE</scope>
</reference>
<evidence type="ECO:0000313" key="2">
    <source>
        <dbReference type="Proteomes" id="UP000601435"/>
    </source>
</evidence>
<accession>A0A813BEX6</accession>
<feature type="non-terminal residue" evidence="1">
    <location>
        <position position="51"/>
    </location>
</feature>